<organism evidence="9 10">
    <name type="scientific">Rhizobium phaseoli</name>
    <dbReference type="NCBI Taxonomy" id="396"/>
    <lineage>
        <taxon>Bacteria</taxon>
        <taxon>Pseudomonadati</taxon>
        <taxon>Pseudomonadota</taxon>
        <taxon>Alphaproteobacteria</taxon>
        <taxon>Hyphomicrobiales</taxon>
        <taxon>Rhizobiaceae</taxon>
        <taxon>Rhizobium/Agrobacterium group</taxon>
        <taxon>Rhizobium</taxon>
    </lineage>
</organism>
<gene>
    <name evidence="9" type="ORF">HER27_002920</name>
</gene>
<keyword evidence="5 6" id="KW-0046">Antibiotic resistance</keyword>
<keyword evidence="4 6" id="KW-0378">Hydrolase</keyword>
<evidence type="ECO:0000259" key="8">
    <source>
        <dbReference type="Pfam" id="PF00144"/>
    </source>
</evidence>
<dbReference type="PANTHER" id="PTHR46825:SF8">
    <property type="entry name" value="BETA-LACTAMASE-RELATED"/>
    <property type="match status" value="1"/>
</dbReference>
<dbReference type="InterPro" id="IPR058136">
    <property type="entry name" value="AmpC"/>
</dbReference>
<dbReference type="InterPro" id="IPR012338">
    <property type="entry name" value="Beta-lactam/transpept-like"/>
</dbReference>
<feature type="chain" id="PRO_5030778322" description="Beta-lactamase" evidence="7">
    <location>
        <begin position="30"/>
        <end position="389"/>
    </location>
</feature>
<evidence type="ECO:0000313" key="9">
    <source>
        <dbReference type="EMBL" id="QPK09539.1"/>
    </source>
</evidence>
<dbReference type="PANTHER" id="PTHR46825">
    <property type="entry name" value="D-ALANYL-D-ALANINE-CARBOXYPEPTIDASE/ENDOPEPTIDASE AMPH"/>
    <property type="match status" value="1"/>
</dbReference>
<evidence type="ECO:0000256" key="6">
    <source>
        <dbReference type="RuleBase" id="RU361140"/>
    </source>
</evidence>
<keyword evidence="7" id="KW-0732">Signal</keyword>
<evidence type="ECO:0000256" key="2">
    <source>
        <dbReference type="ARBA" id="ARBA00007840"/>
    </source>
</evidence>
<dbReference type="PROSITE" id="PS00336">
    <property type="entry name" value="BETA_LACTAMASE_C"/>
    <property type="match status" value="1"/>
</dbReference>
<accession>A0A7T0ED92</accession>
<dbReference type="NCBIfam" id="NF033085">
    <property type="entry name" value="bla_class_C"/>
    <property type="match status" value="1"/>
</dbReference>
<dbReference type="InterPro" id="IPR050491">
    <property type="entry name" value="AmpC-like"/>
</dbReference>
<protein>
    <recommendedName>
        <fullName evidence="3 6">Beta-lactamase</fullName>
        <ecNumber evidence="3 6">3.5.2.6</ecNumber>
    </recommendedName>
</protein>
<evidence type="ECO:0000313" key="10">
    <source>
        <dbReference type="Proteomes" id="UP000540266"/>
    </source>
</evidence>
<proteinExistence type="inferred from homology"/>
<dbReference type="Pfam" id="PF00144">
    <property type="entry name" value="Beta-lactamase"/>
    <property type="match status" value="1"/>
</dbReference>
<comment type="catalytic activity">
    <reaction evidence="1 6">
        <text>a beta-lactam + H2O = a substituted beta-amino acid</text>
        <dbReference type="Rhea" id="RHEA:20401"/>
        <dbReference type="ChEBI" id="CHEBI:15377"/>
        <dbReference type="ChEBI" id="CHEBI:35627"/>
        <dbReference type="ChEBI" id="CHEBI:140347"/>
        <dbReference type="EC" id="3.5.2.6"/>
    </reaction>
</comment>
<sequence length="389" mass="41477">MWRMIVRNLGIKFLSAALISACAAASGFAADEAEVRAIADAAIKPIMEKYAIPGVAVGITVDGRDHIFTYGVESKETGRPVASTTLFELGSISKTFTATLASYAEATGELSLSDPVAKHLPAMKGRPFGDVALINLGTHTAGGFPLQVPEDLKSEGQLMAYLAAWRPSYAAGTRRSYANPSIGMLGFITAKAMRGDFADLMEGRLFSALGLSSTYLSVPKSRQGDYAQGYKRSGEPARLTPAMLSAEAYGVRSTAGDMIRFVGAHMGMAKLDGKLQQAIDKTHTGYYSVGAMVQDLIWEQYAYPVPLQSLLEGNSPAMLKTTPVAALQPPMKPRGEVWINKTGSTNGFGAYVAFIPSKRVGIVILANKNYPNEDRVAAAYRVLTALAAD</sequence>
<dbReference type="GO" id="GO:0017001">
    <property type="term" value="P:antibiotic catabolic process"/>
    <property type="evidence" value="ECO:0007669"/>
    <property type="project" value="InterPro"/>
</dbReference>
<dbReference type="InterPro" id="IPR001586">
    <property type="entry name" value="Beta-lactam_class-C_AS"/>
</dbReference>
<feature type="domain" description="Beta-lactamase-related" evidence="8">
    <location>
        <begin position="40"/>
        <end position="385"/>
    </location>
</feature>
<dbReference type="InterPro" id="IPR001466">
    <property type="entry name" value="Beta-lactam-related"/>
</dbReference>
<feature type="signal peptide" evidence="7">
    <location>
        <begin position="1"/>
        <end position="29"/>
    </location>
</feature>
<dbReference type="Proteomes" id="UP000540266">
    <property type="component" value="Chromosome"/>
</dbReference>
<dbReference type="GO" id="GO:0008800">
    <property type="term" value="F:beta-lactamase activity"/>
    <property type="evidence" value="ECO:0007669"/>
    <property type="project" value="UniProtKB-UniRule"/>
</dbReference>
<dbReference type="AlphaFoldDB" id="A0A7T0ED92"/>
<evidence type="ECO:0000256" key="3">
    <source>
        <dbReference type="ARBA" id="ARBA00012865"/>
    </source>
</evidence>
<evidence type="ECO:0000256" key="7">
    <source>
        <dbReference type="SAM" id="SignalP"/>
    </source>
</evidence>
<evidence type="ECO:0000256" key="5">
    <source>
        <dbReference type="ARBA" id="ARBA00023251"/>
    </source>
</evidence>
<dbReference type="Gene3D" id="3.40.710.10">
    <property type="entry name" value="DD-peptidase/beta-lactamase superfamily"/>
    <property type="match status" value="1"/>
</dbReference>
<evidence type="ECO:0000256" key="1">
    <source>
        <dbReference type="ARBA" id="ARBA00001526"/>
    </source>
</evidence>
<name>A0A7T0ED92_9HYPH</name>
<dbReference type="EC" id="3.5.2.6" evidence="3 6"/>
<dbReference type="GO" id="GO:0046677">
    <property type="term" value="P:response to antibiotic"/>
    <property type="evidence" value="ECO:0007669"/>
    <property type="project" value="UniProtKB-UniRule"/>
</dbReference>
<reference evidence="9 10" key="1">
    <citation type="submission" date="2020-11" db="EMBL/GenBank/DDBJ databases">
        <title>Indigenous Rhizobia Nodulating Common beans in Western Kenya.</title>
        <authorList>
            <person name="Wekesa C.S."/>
            <person name="Oelmueller R."/>
            <person name="Furch A.C."/>
        </authorList>
    </citation>
    <scope>NUCLEOTIDE SEQUENCE [LARGE SCALE GENOMIC DNA]</scope>
    <source>
        <strain evidence="10">BS3</strain>
    </source>
</reference>
<dbReference type="GO" id="GO:0030288">
    <property type="term" value="C:outer membrane-bounded periplasmic space"/>
    <property type="evidence" value="ECO:0007669"/>
    <property type="project" value="InterPro"/>
</dbReference>
<evidence type="ECO:0000256" key="4">
    <source>
        <dbReference type="ARBA" id="ARBA00022801"/>
    </source>
</evidence>
<comment type="similarity">
    <text evidence="2 6">Belongs to the class-C beta-lactamase family.</text>
</comment>
<dbReference type="EMBL" id="CP064931">
    <property type="protein sequence ID" value="QPK09539.1"/>
    <property type="molecule type" value="Genomic_DNA"/>
</dbReference>
<dbReference type="SUPFAM" id="SSF56601">
    <property type="entry name" value="beta-lactamase/transpeptidase-like"/>
    <property type="match status" value="1"/>
</dbReference>